<evidence type="ECO:0000256" key="1">
    <source>
        <dbReference type="PROSITE-ProRule" id="PRU00042"/>
    </source>
</evidence>
<proteinExistence type="predicted"/>
<feature type="region of interest" description="Disordered" evidence="2">
    <location>
        <begin position="416"/>
        <end position="468"/>
    </location>
</feature>
<dbReference type="PROSITE" id="PS00028">
    <property type="entry name" value="ZINC_FINGER_C2H2_1"/>
    <property type="match status" value="2"/>
</dbReference>
<dbReference type="SMART" id="SM00355">
    <property type="entry name" value="ZnF_C2H2"/>
    <property type="match status" value="3"/>
</dbReference>
<dbReference type="InterPro" id="IPR052797">
    <property type="entry name" value="RegFact_GeneExpr_CellDeath"/>
</dbReference>
<dbReference type="Gene3D" id="3.30.160.60">
    <property type="entry name" value="Classic Zinc Finger"/>
    <property type="match status" value="1"/>
</dbReference>
<reference evidence="5 6" key="1">
    <citation type="submission" date="2013-11" db="EMBL/GenBank/DDBJ databases">
        <title>Genome sequencing of Stegodyphus mimosarum.</title>
        <authorList>
            <person name="Bechsgaard J."/>
        </authorList>
    </citation>
    <scope>NUCLEOTIDE SEQUENCE [LARGE SCALE GENOMIC DNA]</scope>
</reference>
<evidence type="ECO:0000313" key="6">
    <source>
        <dbReference type="Proteomes" id="UP000054359"/>
    </source>
</evidence>
<dbReference type="PANTHER" id="PTHR33936">
    <property type="entry name" value="PROTEIN CBG17840"/>
    <property type="match status" value="1"/>
</dbReference>
<dbReference type="PANTHER" id="PTHR33936:SF24">
    <property type="entry name" value="C2H2-TYPE DOMAIN-CONTAINING PROTEIN"/>
    <property type="match status" value="1"/>
</dbReference>
<dbReference type="Proteomes" id="UP000054359">
    <property type="component" value="Unassembled WGS sequence"/>
</dbReference>
<evidence type="ECO:0000259" key="4">
    <source>
        <dbReference type="PROSITE" id="PS50966"/>
    </source>
</evidence>
<name>A0A087UUM1_STEMI</name>
<keyword evidence="1" id="KW-0862">Zinc</keyword>
<dbReference type="Pfam" id="PF00096">
    <property type="entry name" value="zf-C2H2"/>
    <property type="match status" value="2"/>
</dbReference>
<feature type="domain" description="C2H2-type" evidence="3">
    <location>
        <begin position="5"/>
        <end position="33"/>
    </location>
</feature>
<keyword evidence="1" id="KW-0479">Metal-binding</keyword>
<organism evidence="5 6">
    <name type="scientific">Stegodyphus mimosarum</name>
    <name type="common">African social velvet spider</name>
    <dbReference type="NCBI Taxonomy" id="407821"/>
    <lineage>
        <taxon>Eukaryota</taxon>
        <taxon>Metazoa</taxon>
        <taxon>Ecdysozoa</taxon>
        <taxon>Arthropoda</taxon>
        <taxon>Chelicerata</taxon>
        <taxon>Arachnida</taxon>
        <taxon>Araneae</taxon>
        <taxon>Araneomorphae</taxon>
        <taxon>Entelegynae</taxon>
        <taxon>Eresoidea</taxon>
        <taxon>Eresidae</taxon>
        <taxon>Stegodyphus</taxon>
    </lineage>
</organism>
<feature type="domain" description="SWIM-type" evidence="4">
    <location>
        <begin position="274"/>
        <end position="324"/>
    </location>
</feature>
<evidence type="ECO:0008006" key="7">
    <source>
        <dbReference type="Google" id="ProtNLM"/>
    </source>
</evidence>
<gene>
    <name evidence="5" type="ORF">X975_20238</name>
</gene>
<dbReference type="OrthoDB" id="6436413at2759"/>
<feature type="compositionally biased region" description="Basic and acidic residues" evidence="2">
    <location>
        <begin position="430"/>
        <end position="460"/>
    </location>
</feature>
<sequence>MDGNFLCLECSKSYTFRRNLRAHIIKSHPSKLEELAPTLRTAGKFPCNDCEKIFSKQHFLRAHERTEHGKSYICNMKRKCPLCDFSSTKAELMKHFENSHNVCIITENLQFPSFQEFIVWKKDIETKRKCTFSVERGVQKTKLNTKHFFVCHRSGNYTPQGNGLRHLKLQGSKKINGFCPASITVTETDRKCYVHYLKTHVGHKNETGHTFLSEDDKMYLGSKIGAVKRLRKGKLCSKLENLKKRHELTLTESCSITEIERGWQVLASDSSEIYMVEQNANNCTCQLICSDCNACIHKYTCTCIDASIKWNMCKHIHFVCQYRKNKKSDSDNDSTGEFLYIDNEDDRLTEQDIINKKANSDNNSTGYFLSIDHKDDRLTDQDIVNKNTNSDNDLTGDFLSVDHEDGKLTQQSIINKKSNNDSADDLLSVNHEDDRLTQRDISHEDNRLTKQDIMNKKSDSANDSTGDFLSIDHKANRLTKQDIINKKSTSDNDSTGDFLSIDHEADRLIKQDSISPELEKSVPNISKTPTLMEKIRNLKENFLFMMDSVKTDAEYCAVKRLFDTMQPTLDAVRIQKGSFSEPQTTFPSNKIIASQDKTKKKRKIDVSQICSTKTEEMKETQQNVCTPSEEAIQIAVLALLSVGKLCYNSDTGSESQQHTMEY</sequence>
<feature type="domain" description="C2H2-type" evidence="3">
    <location>
        <begin position="45"/>
        <end position="68"/>
    </location>
</feature>
<keyword evidence="1" id="KW-0863">Zinc-finger</keyword>
<dbReference type="EMBL" id="KK121708">
    <property type="protein sequence ID" value="KFM81060.1"/>
    <property type="molecule type" value="Genomic_DNA"/>
</dbReference>
<dbReference type="InterPro" id="IPR007527">
    <property type="entry name" value="Znf_SWIM"/>
</dbReference>
<protein>
    <recommendedName>
        <fullName evidence="7">C2H2-type domain-containing protein</fullName>
    </recommendedName>
</protein>
<dbReference type="GO" id="GO:0008270">
    <property type="term" value="F:zinc ion binding"/>
    <property type="evidence" value="ECO:0007669"/>
    <property type="project" value="UniProtKB-KW"/>
</dbReference>
<accession>A0A087UUM1</accession>
<evidence type="ECO:0000313" key="5">
    <source>
        <dbReference type="EMBL" id="KFM81060.1"/>
    </source>
</evidence>
<dbReference type="InterPro" id="IPR013087">
    <property type="entry name" value="Znf_C2H2_type"/>
</dbReference>
<keyword evidence="6" id="KW-1185">Reference proteome</keyword>
<dbReference type="PROSITE" id="PS50157">
    <property type="entry name" value="ZINC_FINGER_C2H2_2"/>
    <property type="match status" value="2"/>
</dbReference>
<dbReference type="AlphaFoldDB" id="A0A087UUM1"/>
<feature type="non-terminal residue" evidence="5">
    <location>
        <position position="662"/>
    </location>
</feature>
<evidence type="ECO:0000259" key="3">
    <source>
        <dbReference type="PROSITE" id="PS50157"/>
    </source>
</evidence>
<evidence type="ECO:0000256" key="2">
    <source>
        <dbReference type="SAM" id="MobiDB-lite"/>
    </source>
</evidence>
<dbReference type="PROSITE" id="PS50966">
    <property type="entry name" value="ZF_SWIM"/>
    <property type="match status" value="1"/>
</dbReference>